<proteinExistence type="predicted"/>
<feature type="compositionally biased region" description="Basic and acidic residues" evidence="1">
    <location>
        <begin position="77"/>
        <end position="89"/>
    </location>
</feature>
<keyword evidence="2" id="KW-1133">Transmembrane helix</keyword>
<keyword evidence="2" id="KW-0812">Transmembrane</keyword>
<evidence type="ECO:0000256" key="1">
    <source>
        <dbReference type="SAM" id="MobiDB-lite"/>
    </source>
</evidence>
<name>A0ABP7PQY7_9GAMM</name>
<reference evidence="4" key="1">
    <citation type="journal article" date="2019" name="Int. J. Syst. Evol. Microbiol.">
        <title>The Global Catalogue of Microorganisms (GCM) 10K type strain sequencing project: providing services to taxonomists for standard genome sequencing and annotation.</title>
        <authorList>
            <consortium name="The Broad Institute Genomics Platform"/>
            <consortium name="The Broad Institute Genome Sequencing Center for Infectious Disease"/>
            <person name="Wu L."/>
            <person name="Ma J."/>
        </authorList>
    </citation>
    <scope>NUCLEOTIDE SEQUENCE [LARGE SCALE GENOMIC DNA]</scope>
    <source>
        <strain evidence="4">JCM 17555</strain>
    </source>
</reference>
<dbReference type="RefSeq" id="WP_344807676.1">
    <property type="nucleotide sequence ID" value="NZ_BAABBO010000012.1"/>
</dbReference>
<feature type="compositionally biased region" description="Polar residues" evidence="1">
    <location>
        <begin position="59"/>
        <end position="71"/>
    </location>
</feature>
<feature type="compositionally biased region" description="Polar residues" evidence="1">
    <location>
        <begin position="10"/>
        <end position="19"/>
    </location>
</feature>
<evidence type="ECO:0000313" key="3">
    <source>
        <dbReference type="EMBL" id="GAA3969755.1"/>
    </source>
</evidence>
<feature type="compositionally biased region" description="Basic and acidic residues" evidence="1">
    <location>
        <begin position="100"/>
        <end position="112"/>
    </location>
</feature>
<feature type="compositionally biased region" description="Basic and acidic residues" evidence="1">
    <location>
        <begin position="138"/>
        <end position="157"/>
    </location>
</feature>
<feature type="compositionally biased region" description="Low complexity" evidence="1">
    <location>
        <begin position="118"/>
        <end position="134"/>
    </location>
</feature>
<keyword evidence="2" id="KW-0472">Membrane</keyword>
<feature type="transmembrane region" description="Helical" evidence="2">
    <location>
        <begin position="230"/>
        <end position="248"/>
    </location>
</feature>
<keyword evidence="4" id="KW-1185">Reference proteome</keyword>
<feature type="compositionally biased region" description="Basic and acidic residues" evidence="1">
    <location>
        <begin position="171"/>
        <end position="180"/>
    </location>
</feature>
<dbReference type="Gene3D" id="1.20.120.20">
    <property type="entry name" value="Apolipoprotein"/>
    <property type="match status" value="1"/>
</dbReference>
<feature type="region of interest" description="Disordered" evidence="1">
    <location>
        <begin position="1"/>
        <end position="221"/>
    </location>
</feature>
<feature type="compositionally biased region" description="Polar residues" evidence="1">
    <location>
        <begin position="161"/>
        <end position="170"/>
    </location>
</feature>
<evidence type="ECO:0000256" key="2">
    <source>
        <dbReference type="SAM" id="Phobius"/>
    </source>
</evidence>
<gene>
    <name evidence="3" type="ORF">GCM10022278_29340</name>
</gene>
<dbReference type="Proteomes" id="UP001501337">
    <property type="component" value="Unassembled WGS sequence"/>
</dbReference>
<comment type="caution">
    <text evidence="3">The sequence shown here is derived from an EMBL/GenBank/DDBJ whole genome shotgun (WGS) entry which is preliminary data.</text>
</comment>
<dbReference type="EMBL" id="BAABBO010000012">
    <property type="protein sequence ID" value="GAA3969755.1"/>
    <property type="molecule type" value="Genomic_DNA"/>
</dbReference>
<protein>
    <recommendedName>
        <fullName evidence="5">ElaB/YqjD/DUF883 family membrane-anchored ribosome-binding protein</fullName>
    </recommendedName>
</protein>
<feature type="compositionally biased region" description="Polar residues" evidence="1">
    <location>
        <begin position="41"/>
        <end position="53"/>
    </location>
</feature>
<evidence type="ECO:0000313" key="4">
    <source>
        <dbReference type="Proteomes" id="UP001501337"/>
    </source>
</evidence>
<sequence length="288" mass="30871">MTIQDKHLQSKSASQTPNSEKLRKNARGIDEKTVSADREQLSNLDVNSATPGTQPRWETGSTGSPLATPSAATAGHHGGDKGERHDGRAADINGWTGEDPSQRTDRLPDRGDQNVQLDTSGSSNTQSGSNTDSSLRSKASDVADDLKEKAGDLKNKAGDLMSNSNSGSNDMKSKAEDFKNKAGHVAQDARDSANRAGQAVHEQYRTGARKAKQQASQVRSRISDTIDQNPLALVAIGIGIGAALGLLLPSTRREDRIMGAQRDRLKGQLMDASAQQLRQARQQLEETH</sequence>
<accession>A0ABP7PQY7</accession>
<feature type="compositionally biased region" description="Basic and acidic residues" evidence="1">
    <location>
        <begin position="20"/>
        <end position="40"/>
    </location>
</feature>
<organism evidence="3 4">
    <name type="scientific">Allohahella marinimesophila</name>
    <dbReference type="NCBI Taxonomy" id="1054972"/>
    <lineage>
        <taxon>Bacteria</taxon>
        <taxon>Pseudomonadati</taxon>
        <taxon>Pseudomonadota</taxon>
        <taxon>Gammaproteobacteria</taxon>
        <taxon>Oceanospirillales</taxon>
        <taxon>Hahellaceae</taxon>
        <taxon>Allohahella</taxon>
    </lineage>
</organism>
<evidence type="ECO:0008006" key="5">
    <source>
        <dbReference type="Google" id="ProtNLM"/>
    </source>
</evidence>